<comment type="function">
    <text evidence="2 13">This enzyme scavenges exogenous and endogenous cytidine and 2'-deoxycytidine for UMP synthesis.</text>
</comment>
<dbReference type="EC" id="3.5.4.5" evidence="4 13"/>
<evidence type="ECO:0000256" key="2">
    <source>
        <dbReference type="ARBA" id="ARBA00003949"/>
    </source>
</evidence>
<reference evidence="15 16" key="1">
    <citation type="journal article" date="2017" name="Gigascience">
        <title>Genome sequence of the small brown planthopper, Laodelphax striatellus.</title>
        <authorList>
            <person name="Zhu J."/>
            <person name="Jiang F."/>
            <person name="Wang X."/>
            <person name="Yang P."/>
            <person name="Bao Y."/>
            <person name="Zhao W."/>
            <person name="Wang W."/>
            <person name="Lu H."/>
            <person name="Wang Q."/>
            <person name="Cui N."/>
            <person name="Li J."/>
            <person name="Chen X."/>
            <person name="Luo L."/>
            <person name="Yu J."/>
            <person name="Kang L."/>
            <person name="Cui F."/>
        </authorList>
    </citation>
    <scope>NUCLEOTIDE SEQUENCE [LARGE SCALE GENOMIC DNA]</scope>
    <source>
        <strain evidence="15">Lst14</strain>
    </source>
</reference>
<dbReference type="GO" id="GO:0008270">
    <property type="term" value="F:zinc ion binding"/>
    <property type="evidence" value="ECO:0007669"/>
    <property type="project" value="UniProtKB-UniRule"/>
</dbReference>
<evidence type="ECO:0000256" key="8">
    <source>
        <dbReference type="ARBA" id="ARBA00032005"/>
    </source>
</evidence>
<evidence type="ECO:0000256" key="1">
    <source>
        <dbReference type="ARBA" id="ARBA00001947"/>
    </source>
</evidence>
<evidence type="ECO:0000256" key="5">
    <source>
        <dbReference type="ARBA" id="ARBA00022723"/>
    </source>
</evidence>
<dbReference type="GO" id="GO:0072527">
    <property type="term" value="P:pyrimidine-containing compound metabolic process"/>
    <property type="evidence" value="ECO:0007669"/>
    <property type="project" value="UniProtKB-ARBA"/>
</dbReference>
<feature type="binding site" evidence="12">
    <location>
        <position position="109"/>
    </location>
    <ligand>
        <name>Zn(2+)</name>
        <dbReference type="ChEBI" id="CHEBI:29105"/>
        <note>catalytic</note>
    </ligand>
</feature>
<comment type="catalytic activity">
    <reaction evidence="13">
        <text>2'-deoxycytidine + H2O + H(+) = 2'-deoxyuridine + NH4(+)</text>
        <dbReference type="Rhea" id="RHEA:13433"/>
        <dbReference type="ChEBI" id="CHEBI:15377"/>
        <dbReference type="ChEBI" id="CHEBI:15378"/>
        <dbReference type="ChEBI" id="CHEBI:15698"/>
        <dbReference type="ChEBI" id="CHEBI:16450"/>
        <dbReference type="ChEBI" id="CHEBI:28938"/>
        <dbReference type="EC" id="3.5.4.5"/>
    </reaction>
</comment>
<comment type="catalytic activity">
    <reaction evidence="9 13">
        <text>cytidine + H2O + H(+) = uridine + NH4(+)</text>
        <dbReference type="Rhea" id="RHEA:16069"/>
        <dbReference type="ChEBI" id="CHEBI:15377"/>
        <dbReference type="ChEBI" id="CHEBI:15378"/>
        <dbReference type="ChEBI" id="CHEBI:16704"/>
        <dbReference type="ChEBI" id="CHEBI:17562"/>
        <dbReference type="ChEBI" id="CHEBI:28938"/>
        <dbReference type="EC" id="3.5.4.5"/>
    </reaction>
</comment>
<dbReference type="NCBIfam" id="TIGR01354">
    <property type="entry name" value="cyt_deam_tetra"/>
    <property type="match status" value="1"/>
</dbReference>
<dbReference type="GO" id="GO:0055086">
    <property type="term" value="P:nucleobase-containing small molecule metabolic process"/>
    <property type="evidence" value="ECO:0007669"/>
    <property type="project" value="UniProtKB-ARBA"/>
</dbReference>
<dbReference type="FunCoup" id="A0A482XCK1">
    <property type="interactions" value="101"/>
</dbReference>
<feature type="binding site" evidence="12">
    <location>
        <position position="106"/>
    </location>
    <ligand>
        <name>Zn(2+)</name>
        <dbReference type="ChEBI" id="CHEBI:29105"/>
        <note>catalytic</note>
    </ligand>
</feature>
<comment type="similarity">
    <text evidence="3 13">Belongs to the cytidine and deoxycytidylate deaminase family.</text>
</comment>
<proteinExistence type="inferred from homology"/>
<evidence type="ECO:0000313" key="15">
    <source>
        <dbReference type="EMBL" id="RZF43402.1"/>
    </source>
</evidence>
<dbReference type="PANTHER" id="PTHR11644:SF2">
    <property type="entry name" value="CYTIDINE DEAMINASE"/>
    <property type="match status" value="1"/>
</dbReference>
<evidence type="ECO:0000256" key="12">
    <source>
        <dbReference type="PIRSR" id="PIRSR606262-3"/>
    </source>
</evidence>
<dbReference type="PROSITE" id="PS00903">
    <property type="entry name" value="CYT_DCMP_DEAMINASES_1"/>
    <property type="match status" value="1"/>
</dbReference>
<dbReference type="Gene3D" id="3.40.140.10">
    <property type="entry name" value="Cytidine Deaminase, domain 2"/>
    <property type="match status" value="1"/>
</dbReference>
<keyword evidence="5 12" id="KW-0479">Metal-binding</keyword>
<dbReference type="EMBL" id="QKKF02012754">
    <property type="protein sequence ID" value="RZF43402.1"/>
    <property type="molecule type" value="Genomic_DNA"/>
</dbReference>
<comment type="caution">
    <text evidence="15">The sequence shown here is derived from an EMBL/GenBank/DDBJ whole genome shotgun (WGS) entry which is preliminary data.</text>
</comment>
<feature type="binding site" evidence="11">
    <location>
        <begin position="60"/>
        <end position="66"/>
    </location>
    <ligand>
        <name>substrate</name>
    </ligand>
</feature>
<dbReference type="InterPro" id="IPR002125">
    <property type="entry name" value="CMP_dCMP_dom"/>
</dbReference>
<dbReference type="PROSITE" id="PS51747">
    <property type="entry name" value="CYT_DCMP_DEAMINASES_2"/>
    <property type="match status" value="1"/>
</dbReference>
<dbReference type="Proteomes" id="UP000291343">
    <property type="component" value="Unassembled WGS sequence"/>
</dbReference>
<organism evidence="15 16">
    <name type="scientific">Laodelphax striatellus</name>
    <name type="common">Small brown planthopper</name>
    <name type="synonym">Delphax striatella</name>
    <dbReference type="NCBI Taxonomy" id="195883"/>
    <lineage>
        <taxon>Eukaryota</taxon>
        <taxon>Metazoa</taxon>
        <taxon>Ecdysozoa</taxon>
        <taxon>Arthropoda</taxon>
        <taxon>Hexapoda</taxon>
        <taxon>Insecta</taxon>
        <taxon>Pterygota</taxon>
        <taxon>Neoptera</taxon>
        <taxon>Paraneoptera</taxon>
        <taxon>Hemiptera</taxon>
        <taxon>Auchenorrhyncha</taxon>
        <taxon>Fulgoroidea</taxon>
        <taxon>Delphacidae</taxon>
        <taxon>Criomorphinae</taxon>
        <taxon>Laodelphax</taxon>
    </lineage>
</organism>
<name>A0A482XCK1_LAOST</name>
<dbReference type="OrthoDB" id="414540at2759"/>
<evidence type="ECO:0000256" key="6">
    <source>
        <dbReference type="ARBA" id="ARBA00022801"/>
    </source>
</evidence>
<evidence type="ECO:0000256" key="4">
    <source>
        <dbReference type="ARBA" id="ARBA00012783"/>
    </source>
</evidence>
<protein>
    <recommendedName>
        <fullName evidence="4 13">Cytidine deaminase</fullName>
        <ecNumber evidence="4 13">3.5.4.5</ecNumber>
    </recommendedName>
    <alternativeName>
        <fullName evidence="8 13">Cytidine aminohydrolase</fullName>
    </alternativeName>
</protein>
<dbReference type="AlphaFoldDB" id="A0A482XCK1"/>
<dbReference type="SMR" id="A0A482XCK1"/>
<evidence type="ECO:0000259" key="14">
    <source>
        <dbReference type="PROSITE" id="PS51747"/>
    </source>
</evidence>
<keyword evidence="7 12" id="KW-0862">Zinc</keyword>
<evidence type="ECO:0000256" key="13">
    <source>
        <dbReference type="RuleBase" id="RU364006"/>
    </source>
</evidence>
<sequence>MSQHVNNSENIVEFSSICHEEKELIRASVDARKNSYSPFSNFAVGAALKCEDGTIITGCNVENSSYGLSICAERSAIVKAVSDGYRKFTSIAVCASPVNDISTAPCGACRQFISEFSTKKDIIIYLTGPDMKKIVVTSIRELLPFSFHLNSCK</sequence>
<feature type="active site" description="Proton donor" evidence="10">
    <location>
        <position position="73"/>
    </location>
</feature>
<dbReference type="InterPro" id="IPR016192">
    <property type="entry name" value="APOBEC/CMP_deaminase_Zn-bd"/>
</dbReference>
<dbReference type="FunFam" id="3.40.140.10:FF:000008">
    <property type="entry name" value="Cytidine deaminase"/>
    <property type="match status" value="1"/>
</dbReference>
<accession>A0A482XCK1</accession>
<evidence type="ECO:0000256" key="7">
    <source>
        <dbReference type="ARBA" id="ARBA00022833"/>
    </source>
</evidence>
<dbReference type="STRING" id="195883.A0A482XCK1"/>
<dbReference type="InterPro" id="IPR050202">
    <property type="entry name" value="Cyt/Deoxycyt_deaminase"/>
</dbReference>
<dbReference type="InParanoid" id="A0A482XCK1"/>
<feature type="binding site" evidence="12">
    <location>
        <position position="71"/>
    </location>
    <ligand>
        <name>Zn(2+)</name>
        <dbReference type="ChEBI" id="CHEBI:29105"/>
        <note>catalytic</note>
    </ligand>
</feature>
<evidence type="ECO:0000256" key="11">
    <source>
        <dbReference type="PIRSR" id="PIRSR606262-2"/>
    </source>
</evidence>
<dbReference type="GO" id="GO:0042802">
    <property type="term" value="F:identical protein binding"/>
    <property type="evidence" value="ECO:0007669"/>
    <property type="project" value="UniProtKB-ARBA"/>
</dbReference>
<gene>
    <name evidence="15" type="ORF">LSTR_LSTR001663</name>
</gene>
<dbReference type="Pfam" id="PF00383">
    <property type="entry name" value="dCMP_cyt_deam_1"/>
    <property type="match status" value="1"/>
</dbReference>
<dbReference type="CDD" id="cd01283">
    <property type="entry name" value="cytidine_deaminase"/>
    <property type="match status" value="1"/>
</dbReference>
<dbReference type="PANTHER" id="PTHR11644">
    <property type="entry name" value="CYTIDINE DEAMINASE"/>
    <property type="match status" value="1"/>
</dbReference>
<dbReference type="InterPro" id="IPR016193">
    <property type="entry name" value="Cytidine_deaminase-like"/>
</dbReference>
<dbReference type="GO" id="GO:0004126">
    <property type="term" value="F:cytidine deaminase activity"/>
    <property type="evidence" value="ECO:0007669"/>
    <property type="project" value="UniProtKB-UniRule"/>
</dbReference>
<evidence type="ECO:0000256" key="3">
    <source>
        <dbReference type="ARBA" id="ARBA00006576"/>
    </source>
</evidence>
<evidence type="ECO:0000256" key="9">
    <source>
        <dbReference type="ARBA" id="ARBA00049558"/>
    </source>
</evidence>
<dbReference type="NCBIfam" id="NF004064">
    <property type="entry name" value="PRK05578.1"/>
    <property type="match status" value="1"/>
</dbReference>
<evidence type="ECO:0000256" key="10">
    <source>
        <dbReference type="PIRSR" id="PIRSR606262-1"/>
    </source>
</evidence>
<keyword evidence="16" id="KW-1185">Reference proteome</keyword>
<feature type="domain" description="CMP/dCMP-type deaminase" evidence="14">
    <location>
        <begin position="19"/>
        <end position="150"/>
    </location>
</feature>
<dbReference type="InterPro" id="IPR006262">
    <property type="entry name" value="Cyt_deam_tetra"/>
</dbReference>
<keyword evidence="6 13" id="KW-0378">Hydrolase</keyword>
<dbReference type="GO" id="GO:0005829">
    <property type="term" value="C:cytosol"/>
    <property type="evidence" value="ECO:0007669"/>
    <property type="project" value="TreeGrafter"/>
</dbReference>
<dbReference type="SUPFAM" id="SSF53927">
    <property type="entry name" value="Cytidine deaminase-like"/>
    <property type="match status" value="1"/>
</dbReference>
<evidence type="ECO:0000313" key="16">
    <source>
        <dbReference type="Proteomes" id="UP000291343"/>
    </source>
</evidence>
<comment type="cofactor">
    <cofactor evidence="1 12 13">
        <name>Zn(2+)</name>
        <dbReference type="ChEBI" id="CHEBI:29105"/>
    </cofactor>
</comment>